<dbReference type="PROSITE" id="PS51915">
    <property type="entry name" value="ZAD"/>
    <property type="match status" value="1"/>
</dbReference>
<feature type="domain" description="ZAD" evidence="2">
    <location>
        <begin position="16"/>
        <end position="94"/>
    </location>
</feature>
<proteinExistence type="predicted"/>
<sequence>MADRTPKKVVSKPSVHVCRCCNDNVLERNHSIDLYGPKATKESVLALLERLTGFKCDINDGLSSKVCRSSYEKIMKIKKFSDIFLRSTKQQQSLIRFKRCKTQGDSPSRKPVSGSPGHAIKKVAESDTSALNHKSCFFLPRAILPAPSVSVSEPLKEDERKRRVLPRGLFPQLPKPKSKCVEILSQSGLHNPSVSQNPLNLDKSYIY</sequence>
<accession>A0AAD9QDU0</accession>
<dbReference type="InterPro" id="IPR012934">
    <property type="entry name" value="Znf_AD"/>
</dbReference>
<evidence type="ECO:0000259" key="2">
    <source>
        <dbReference type="PROSITE" id="PS51915"/>
    </source>
</evidence>
<comment type="caution">
    <text evidence="3">The sequence shown here is derived from an EMBL/GenBank/DDBJ whole genome shotgun (WGS) entry which is preliminary data.</text>
</comment>
<dbReference type="GO" id="GO:0008270">
    <property type="term" value="F:zinc ion binding"/>
    <property type="evidence" value="ECO:0007669"/>
    <property type="project" value="UniProtKB-KW"/>
</dbReference>
<keyword evidence="1" id="KW-0863">Zinc-finger</keyword>
<name>A0AAD9QDU0_ACRCE</name>
<dbReference type="SUPFAM" id="SSF57716">
    <property type="entry name" value="Glucocorticoid receptor-like (DNA-binding domain)"/>
    <property type="match status" value="1"/>
</dbReference>
<dbReference type="AlphaFoldDB" id="A0AAD9QDU0"/>
<evidence type="ECO:0000313" key="4">
    <source>
        <dbReference type="Proteomes" id="UP001249851"/>
    </source>
</evidence>
<protein>
    <recommendedName>
        <fullName evidence="2">ZAD domain-containing protein</fullName>
    </recommendedName>
</protein>
<keyword evidence="4" id="KW-1185">Reference proteome</keyword>
<reference evidence="3" key="1">
    <citation type="journal article" date="2023" name="G3 (Bethesda)">
        <title>Whole genome assembly and annotation of the endangered Caribbean coral Acropora cervicornis.</title>
        <authorList>
            <person name="Selwyn J.D."/>
            <person name="Vollmer S.V."/>
        </authorList>
    </citation>
    <scope>NUCLEOTIDE SEQUENCE</scope>
    <source>
        <strain evidence="3">K2</strain>
    </source>
</reference>
<evidence type="ECO:0000256" key="1">
    <source>
        <dbReference type="PROSITE-ProRule" id="PRU01263"/>
    </source>
</evidence>
<reference evidence="3" key="2">
    <citation type="journal article" date="2023" name="Science">
        <title>Genomic signatures of disease resistance in endangered staghorn corals.</title>
        <authorList>
            <person name="Vollmer S.V."/>
            <person name="Selwyn J.D."/>
            <person name="Despard B.A."/>
            <person name="Roesel C.L."/>
        </authorList>
    </citation>
    <scope>NUCLEOTIDE SEQUENCE</scope>
    <source>
        <strain evidence="3">K2</strain>
    </source>
</reference>
<keyword evidence="1" id="KW-0862">Zinc</keyword>
<dbReference type="EMBL" id="JARQWQ010000040">
    <property type="protein sequence ID" value="KAK2559463.1"/>
    <property type="molecule type" value="Genomic_DNA"/>
</dbReference>
<keyword evidence="1" id="KW-0479">Metal-binding</keyword>
<gene>
    <name evidence="3" type="ORF">P5673_018102</name>
</gene>
<dbReference type="Proteomes" id="UP001249851">
    <property type="component" value="Unassembled WGS sequence"/>
</dbReference>
<organism evidence="3 4">
    <name type="scientific">Acropora cervicornis</name>
    <name type="common">Staghorn coral</name>
    <dbReference type="NCBI Taxonomy" id="6130"/>
    <lineage>
        <taxon>Eukaryota</taxon>
        <taxon>Metazoa</taxon>
        <taxon>Cnidaria</taxon>
        <taxon>Anthozoa</taxon>
        <taxon>Hexacorallia</taxon>
        <taxon>Scleractinia</taxon>
        <taxon>Astrocoeniina</taxon>
        <taxon>Acroporidae</taxon>
        <taxon>Acropora</taxon>
    </lineage>
</organism>
<dbReference type="GO" id="GO:0005634">
    <property type="term" value="C:nucleus"/>
    <property type="evidence" value="ECO:0007669"/>
    <property type="project" value="InterPro"/>
</dbReference>
<comment type="caution">
    <text evidence="1">Lacks conserved residue(s) required for the propagation of feature annotation.</text>
</comment>
<evidence type="ECO:0000313" key="3">
    <source>
        <dbReference type="EMBL" id="KAK2559463.1"/>
    </source>
</evidence>
<dbReference type="Pfam" id="PF07776">
    <property type="entry name" value="zf-AD"/>
    <property type="match status" value="1"/>
</dbReference>